<dbReference type="GO" id="GO:0044727">
    <property type="term" value="P:epigenetic programing of male pronucleus"/>
    <property type="evidence" value="ECO:0007669"/>
    <property type="project" value="TreeGrafter"/>
</dbReference>
<dbReference type="OMA" id="NANARWV"/>
<keyword evidence="7" id="KW-1185">Reference proteome</keyword>
<name>A0A3Q2ZZT6_KRYMA</name>
<reference evidence="6" key="2">
    <citation type="submission" date="2025-09" db="UniProtKB">
        <authorList>
            <consortium name="Ensembl"/>
        </authorList>
    </citation>
    <scope>IDENTIFICATION</scope>
</reference>
<evidence type="ECO:0000256" key="3">
    <source>
        <dbReference type="ARBA" id="ARBA00022490"/>
    </source>
</evidence>
<evidence type="ECO:0000256" key="4">
    <source>
        <dbReference type="ARBA" id="ARBA00023242"/>
    </source>
</evidence>
<dbReference type="GO" id="GO:0042393">
    <property type="term" value="F:histone binding"/>
    <property type="evidence" value="ECO:0007669"/>
    <property type="project" value="TreeGrafter"/>
</dbReference>
<evidence type="ECO:0000256" key="5">
    <source>
        <dbReference type="SAM" id="MobiDB-lite"/>
    </source>
</evidence>
<feature type="region of interest" description="Disordered" evidence="5">
    <location>
        <begin position="1"/>
        <end position="45"/>
    </location>
</feature>
<dbReference type="PANTHER" id="PTHR35678:SF1">
    <property type="entry name" value="PROTEIN STPG4"/>
    <property type="match status" value="1"/>
</dbReference>
<comment type="subcellular location">
    <subcellularLocation>
        <location evidence="2">Cytoplasm</location>
    </subcellularLocation>
    <subcellularLocation>
        <location evidence="1">Nucleus</location>
    </subcellularLocation>
</comment>
<protein>
    <submittedName>
        <fullName evidence="6">Sperm-tail PG-rich repeat containing 1</fullName>
    </submittedName>
</protein>
<keyword evidence="4" id="KW-0539">Nucleus</keyword>
<dbReference type="GO" id="GO:0005737">
    <property type="term" value="C:cytoplasm"/>
    <property type="evidence" value="ECO:0007669"/>
    <property type="project" value="UniProtKB-SubCell"/>
</dbReference>
<dbReference type="PANTHER" id="PTHR35678">
    <property type="entry name" value="PROTEIN STPG4"/>
    <property type="match status" value="1"/>
</dbReference>
<organism evidence="6 7">
    <name type="scientific">Kryptolebias marmoratus</name>
    <name type="common">Mangrove killifish</name>
    <name type="synonym">Rivulus marmoratus</name>
    <dbReference type="NCBI Taxonomy" id="37003"/>
    <lineage>
        <taxon>Eukaryota</taxon>
        <taxon>Metazoa</taxon>
        <taxon>Chordata</taxon>
        <taxon>Craniata</taxon>
        <taxon>Vertebrata</taxon>
        <taxon>Euteleostomi</taxon>
        <taxon>Actinopterygii</taxon>
        <taxon>Neopterygii</taxon>
        <taxon>Teleostei</taxon>
        <taxon>Neoteleostei</taxon>
        <taxon>Acanthomorphata</taxon>
        <taxon>Ovalentaria</taxon>
        <taxon>Atherinomorphae</taxon>
        <taxon>Cyprinodontiformes</taxon>
        <taxon>Rivulidae</taxon>
        <taxon>Kryptolebias</taxon>
    </lineage>
</organism>
<dbReference type="Pfam" id="PF07004">
    <property type="entry name" value="SHIPPO-rpt"/>
    <property type="match status" value="5"/>
</dbReference>
<dbReference type="GO" id="GO:0042585">
    <property type="term" value="C:germinal vesicle"/>
    <property type="evidence" value="ECO:0007669"/>
    <property type="project" value="TreeGrafter"/>
</dbReference>
<proteinExistence type="predicted"/>
<keyword evidence="3" id="KW-0963">Cytoplasm</keyword>
<dbReference type="Ensembl" id="ENSKMAT00000004037.1">
    <property type="protein sequence ID" value="ENSKMAP00000003959.1"/>
    <property type="gene ID" value="ENSKMAG00000003008.1"/>
</dbReference>
<evidence type="ECO:0000256" key="2">
    <source>
        <dbReference type="ARBA" id="ARBA00004496"/>
    </source>
</evidence>
<feature type="region of interest" description="Disordered" evidence="5">
    <location>
        <begin position="73"/>
        <end position="106"/>
    </location>
</feature>
<dbReference type="Proteomes" id="UP000264800">
    <property type="component" value="Unplaced"/>
</dbReference>
<feature type="compositionally biased region" description="Low complexity" evidence="5">
    <location>
        <begin position="10"/>
        <end position="20"/>
    </location>
</feature>
<dbReference type="GeneTree" id="ENSGT00390000011598"/>
<reference evidence="6" key="1">
    <citation type="submission" date="2025-08" db="UniProtKB">
        <authorList>
            <consortium name="Ensembl"/>
        </authorList>
    </citation>
    <scope>IDENTIFICATION</scope>
</reference>
<dbReference type="GO" id="GO:0001940">
    <property type="term" value="C:male pronucleus"/>
    <property type="evidence" value="ECO:0007669"/>
    <property type="project" value="TreeGrafter"/>
</dbReference>
<dbReference type="AlphaFoldDB" id="A0A3Q2ZZT6"/>
<evidence type="ECO:0000313" key="7">
    <source>
        <dbReference type="Proteomes" id="UP000264800"/>
    </source>
</evidence>
<evidence type="ECO:0000313" key="6">
    <source>
        <dbReference type="Ensembl" id="ENSKMAP00000003959.1"/>
    </source>
</evidence>
<accession>A0A3Q2ZZT6</accession>
<feature type="compositionally biased region" description="Low complexity" evidence="5">
    <location>
        <begin position="90"/>
        <end position="102"/>
    </location>
</feature>
<dbReference type="InterPro" id="IPR010736">
    <property type="entry name" value="SHIPPO-rpt"/>
</dbReference>
<dbReference type="GO" id="GO:0003682">
    <property type="term" value="F:chromatin binding"/>
    <property type="evidence" value="ECO:0007669"/>
    <property type="project" value="TreeGrafter"/>
</dbReference>
<dbReference type="GO" id="GO:0001939">
    <property type="term" value="C:female pronucleus"/>
    <property type="evidence" value="ECO:0007669"/>
    <property type="project" value="TreeGrafter"/>
</dbReference>
<evidence type="ECO:0000256" key="1">
    <source>
        <dbReference type="ARBA" id="ARBA00004123"/>
    </source>
</evidence>
<sequence>PGPGSYDCVSSSELFSPSFSKRGTSGFIESKAPRRTQEDVPGPNSYNLQRSFINKHDFSVGVSRFFRSPVAVQLDGPKHRTPAPNQYQVGSDTSRTSSAGSSPFLSKTSRDWLRVNKDVPSPAHYEVSCSLIHAGTKAFSSPFRSRTQRLPAAAENRVLGPGAYSPHQPAPVVKKTPLRCCLVIAQPAQVVQKNLLVPGPGHYDVGTSDQSSKRLRPSAAFASRTERMLPNLRAETTPGPGKESTNPSVIYLPSEDINMSHIT</sequence>
<feature type="region of interest" description="Disordered" evidence="5">
    <location>
        <begin position="204"/>
        <end position="263"/>
    </location>
</feature>